<evidence type="ECO:0000256" key="3">
    <source>
        <dbReference type="ARBA" id="ARBA00023002"/>
    </source>
</evidence>
<comment type="caution">
    <text evidence="6">The sequence shown here is derived from an EMBL/GenBank/DDBJ whole genome shotgun (WGS) entry which is preliminary data.</text>
</comment>
<dbReference type="PANTHER" id="PTHR11709:SF518">
    <property type="entry name" value="MULTICOPPER OXIDASE"/>
    <property type="match status" value="1"/>
</dbReference>
<dbReference type="InterPro" id="IPR002355">
    <property type="entry name" value="Cu_oxidase_Cu_BS"/>
</dbReference>
<comment type="similarity">
    <text evidence="1">Belongs to the multicopper oxidase family.</text>
</comment>
<dbReference type="GO" id="GO:0005507">
    <property type="term" value="F:copper ion binding"/>
    <property type="evidence" value="ECO:0007669"/>
    <property type="project" value="InterPro"/>
</dbReference>
<dbReference type="AlphaFoldDB" id="A0A836CIZ3"/>
<evidence type="ECO:0000313" key="7">
    <source>
        <dbReference type="Proteomes" id="UP000664859"/>
    </source>
</evidence>
<feature type="domain" description="Plastocyanin-like" evidence="4">
    <location>
        <begin position="922"/>
        <end position="1032"/>
    </location>
</feature>
<dbReference type="CDD" id="cd13853">
    <property type="entry name" value="CuRO_1_Tth-MCO_like"/>
    <property type="match status" value="1"/>
</dbReference>
<dbReference type="Gene3D" id="2.120.10.30">
    <property type="entry name" value="TolB, C-terminal domain"/>
    <property type="match status" value="1"/>
</dbReference>
<accession>A0A836CIZ3</accession>
<organism evidence="6 7">
    <name type="scientific">Tribonema minus</name>
    <dbReference type="NCBI Taxonomy" id="303371"/>
    <lineage>
        <taxon>Eukaryota</taxon>
        <taxon>Sar</taxon>
        <taxon>Stramenopiles</taxon>
        <taxon>Ochrophyta</taxon>
        <taxon>PX clade</taxon>
        <taxon>Xanthophyceae</taxon>
        <taxon>Tribonematales</taxon>
        <taxon>Tribonemataceae</taxon>
        <taxon>Tribonema</taxon>
    </lineage>
</organism>
<protein>
    <recommendedName>
        <fullName evidence="8">Multicopper oxidase</fullName>
    </recommendedName>
</protein>
<dbReference type="Gene3D" id="2.60.40.420">
    <property type="entry name" value="Cupredoxins - blue copper proteins"/>
    <property type="match status" value="3"/>
</dbReference>
<dbReference type="InterPro" id="IPR045087">
    <property type="entry name" value="Cu-oxidase_fam"/>
</dbReference>
<keyword evidence="2" id="KW-0479">Metal-binding</keyword>
<keyword evidence="7" id="KW-1185">Reference proteome</keyword>
<proteinExistence type="inferred from homology"/>
<dbReference type="OrthoDB" id="2121828at2759"/>
<evidence type="ECO:0000256" key="2">
    <source>
        <dbReference type="ARBA" id="ARBA00022723"/>
    </source>
</evidence>
<feature type="domain" description="Plastocyanin-like" evidence="5">
    <location>
        <begin position="636"/>
        <end position="716"/>
    </location>
</feature>
<name>A0A836CIZ3_9STRA</name>
<dbReference type="PANTHER" id="PTHR11709">
    <property type="entry name" value="MULTI-COPPER OXIDASE"/>
    <property type="match status" value="1"/>
</dbReference>
<dbReference type="EMBL" id="JAFCMP010000135">
    <property type="protein sequence ID" value="KAG5185306.1"/>
    <property type="molecule type" value="Genomic_DNA"/>
</dbReference>
<evidence type="ECO:0000259" key="5">
    <source>
        <dbReference type="Pfam" id="PF07732"/>
    </source>
</evidence>
<dbReference type="InterPro" id="IPR011042">
    <property type="entry name" value="6-blade_b-propeller_TolB-like"/>
</dbReference>
<dbReference type="Pfam" id="PF07731">
    <property type="entry name" value="Cu-oxidase_2"/>
    <property type="match status" value="1"/>
</dbReference>
<dbReference type="Pfam" id="PF07732">
    <property type="entry name" value="Cu-oxidase_3"/>
    <property type="match status" value="1"/>
</dbReference>
<dbReference type="InterPro" id="IPR011706">
    <property type="entry name" value="Cu-oxidase_C"/>
</dbReference>
<dbReference type="InterPro" id="IPR011707">
    <property type="entry name" value="Cu-oxidase-like_N"/>
</dbReference>
<reference evidence="6" key="1">
    <citation type="submission" date="2021-02" db="EMBL/GenBank/DDBJ databases">
        <title>First Annotated Genome of the Yellow-green Alga Tribonema minus.</title>
        <authorList>
            <person name="Mahan K.M."/>
        </authorList>
    </citation>
    <scope>NUCLEOTIDE SEQUENCE</scope>
    <source>
        <strain evidence="6">UTEX B ZZ1240</strain>
    </source>
</reference>
<dbReference type="InterPro" id="IPR008972">
    <property type="entry name" value="Cupredoxin"/>
</dbReference>
<evidence type="ECO:0008006" key="8">
    <source>
        <dbReference type="Google" id="ProtNLM"/>
    </source>
</evidence>
<sequence>MYIMAMQVTLCLASQDDVSLCCPPVPVVHTVKDLVIPLSFTGATDAIDIKVTAKTPSGTIITKTASNKSGFGTTSATLSAALTAGGAILSFVRPFQVTPPQWVDPPAGGLVVEPVIEFASLTTGLGGPRPWMSCRLFSCAFITSTLLLLPVTYRQMHFMPGSNMFITVHKEGQVRLFRSLNSKESDAITILDIKDSVNNRSDNGLYTCRFDPKWPATPYMYCTYTDDRFKDPAFGNDYPNKSQTMYNNRPTQWHDVCSSVPGNDGYFCEGKMHIERFKYDPAKFASAAPGSTITPLSSFVLFRDFCSDGGGHGLNDIVWVTVPGKADAENPYMVLAVGDKMCWDPTQGAPQNQFRAMRDAFMNGKMVAIPRTKYAKDSTAARLVRGTDYFWAAAGLRNPVRLALGPDNSVFAAVVGDGVSLTSELIVQVTGDDFATARKPNFCWPCVEGRAIDSVKEYKRRDGVNAAGWTLCDSCWHSRDNPIPVPSTYEYFPLNYSDCCSLLRSQNTVFFSDYTKQCTYYLEKNPDGSINWAKTGPDGFIYGTDFDNARTTRISYQSGLTAGKCMVPLHLLCIIAGYKCANLSFDVVEYTNSYGTTRTRAFNLYNPTIRMKACGKYLITLTNDLAAGWGDPTGAINTLRDPQRTNLHVHGLHISGNGAVDNVVDVQLSPGGGHLYKYEIPCDHASGLHFYHTHHHGSASVQAGGGAVGLIVIEDNPQFEGTLPGWLNGMPERHLLIEVVEPEAVRGYAKDMSDTVYTSTATKDHYLINKCTSVSVTAPAGRWTRLRMLHVGGALNAKMRIGGGGSSAAACAVGLVAKDGVYVSHVPRALATREVFFSVASRADVVVRCSTPGTYPLQILRLDPSGGGAWTDIGSLAITKADAVPGPYGIAPLPTWRPCRPAYLQSLLLEPVPTANQYSVLMQTGVNGALYSEGTVLKQVHLGQTYEWQLENTITHPWHMHVNHMQASVAGESCGMNCCREYPGWHVAGDWVDTYSGPDGKVRFRPERYAGYMIVHCHVYVHADKGMMALVTINGVGPSEGNQPQGECAAALSCYTLKKHAEYG</sequence>
<evidence type="ECO:0000259" key="4">
    <source>
        <dbReference type="Pfam" id="PF07731"/>
    </source>
</evidence>
<dbReference type="GO" id="GO:0016491">
    <property type="term" value="F:oxidoreductase activity"/>
    <property type="evidence" value="ECO:0007669"/>
    <property type="project" value="UniProtKB-KW"/>
</dbReference>
<keyword evidence="3" id="KW-0560">Oxidoreductase</keyword>
<dbReference type="PROSITE" id="PS00080">
    <property type="entry name" value="MULTICOPPER_OXIDASE2"/>
    <property type="match status" value="1"/>
</dbReference>
<evidence type="ECO:0000256" key="1">
    <source>
        <dbReference type="ARBA" id="ARBA00010609"/>
    </source>
</evidence>
<dbReference type="Proteomes" id="UP000664859">
    <property type="component" value="Unassembled WGS sequence"/>
</dbReference>
<gene>
    <name evidence="6" type="ORF">JKP88DRAFT_244414</name>
</gene>
<dbReference type="SUPFAM" id="SSF49503">
    <property type="entry name" value="Cupredoxins"/>
    <property type="match status" value="2"/>
</dbReference>
<evidence type="ECO:0000313" key="6">
    <source>
        <dbReference type="EMBL" id="KAG5185306.1"/>
    </source>
</evidence>